<evidence type="ECO:0008006" key="10">
    <source>
        <dbReference type="Google" id="ProtNLM"/>
    </source>
</evidence>
<gene>
    <name evidence="8" type="ORF">CJN711_LOCUS15800</name>
</gene>
<evidence type="ECO:0000256" key="3">
    <source>
        <dbReference type="ARBA" id="ARBA00022552"/>
    </source>
</evidence>
<sequence length="600" mass="70937">MAEVVQRHLEDMLSEFEQAKSIGMFTEAEIKKIVRTRRRHEYKIIRRTKEKECYLDYIKYETHLLKLVQLRREKLKLGRIYKKDEIDLAIKRRVERLFRSVCHRFKNDINLWLTFIEFLKKQHDYSTASSTFTNALHTHGNKYWLWIMAAKFELETMVSPSSARSLFQRALRLMPQEKKLWLEYFKFELLYVELIQKRQQVLDRTKQEAQDDNEDDAILQGKIVEIVFVNAQATVENDPAFICSFVKILNEFSKLSFVERLIDQIYSVLKEKYSSNALAQSLLAQRPLINERKMIDEAAKKDQDVSFMIAILEQQARENYEEQLKNSIVDTNELWNLYLEFCVQRLRQASDTNKIEHISICDQVFSSASEQISLTAERYLEWASIVDHNRAKFVMQKATDTYPSDASLWNKRLSLLIEESADSKAVKKEFSLACQNPDVKKSPLIWNTVIEYAEEHDKKWTEILYEQSQFESFDLSVTLQLKSKYLQWVNQTKSIKEVRELFDKLSVRIPASLPFYMDYVKIEQSSSNPDNKRVKTAFEQAITYFGKTSADLWLVYLDYLKQRQSLDFITISRIHSRALHTLESDELTRFNTECALKNLA</sequence>
<comment type="similarity">
    <text evidence="2">Belongs to the UTP6 family.</text>
</comment>
<feature type="domain" description="U3 small nucleolar RNA-associated protein 6 homolog C-terminal" evidence="7">
    <location>
        <begin position="315"/>
        <end position="581"/>
    </location>
</feature>
<comment type="caution">
    <text evidence="8">The sequence shown here is derived from an EMBL/GenBank/DDBJ whole genome shotgun (WGS) entry which is preliminary data.</text>
</comment>
<dbReference type="Gene3D" id="1.25.40.10">
    <property type="entry name" value="Tetratricopeptide repeat domain"/>
    <property type="match status" value="3"/>
</dbReference>
<dbReference type="PANTHER" id="PTHR23271:SF1">
    <property type="entry name" value="U3 SMALL NUCLEOLAR RNA-ASSOCIATED PROTEIN 6 HOMOLOG"/>
    <property type="match status" value="1"/>
</dbReference>
<evidence type="ECO:0000259" key="6">
    <source>
        <dbReference type="Pfam" id="PF08640"/>
    </source>
</evidence>
<dbReference type="PANTHER" id="PTHR23271">
    <property type="entry name" value="HEPATOCELLULAR CARCINOMA-ASSOCIATED ANTIGEN 66"/>
    <property type="match status" value="1"/>
</dbReference>
<comment type="subcellular location">
    <subcellularLocation>
        <location evidence="1">Nucleus</location>
        <location evidence="1">Nucleolus</location>
    </subcellularLocation>
</comment>
<feature type="domain" description="U3 small nucleolar RNA-associated protein 6 N-terminal" evidence="6">
    <location>
        <begin position="9"/>
        <end position="93"/>
    </location>
</feature>
<evidence type="ECO:0000313" key="9">
    <source>
        <dbReference type="Proteomes" id="UP000663855"/>
    </source>
</evidence>
<evidence type="ECO:0000313" key="8">
    <source>
        <dbReference type="EMBL" id="CAF1277518.1"/>
    </source>
</evidence>
<proteinExistence type="inferred from homology"/>
<dbReference type="GO" id="GO:0034388">
    <property type="term" value="C:Pwp2p-containing subcomplex of 90S preribosome"/>
    <property type="evidence" value="ECO:0007669"/>
    <property type="project" value="TreeGrafter"/>
</dbReference>
<accession>A0A815BSI9</accession>
<evidence type="ECO:0000259" key="7">
    <source>
        <dbReference type="Pfam" id="PF24892"/>
    </source>
</evidence>
<evidence type="ECO:0000256" key="4">
    <source>
        <dbReference type="ARBA" id="ARBA00022737"/>
    </source>
</evidence>
<dbReference type="InterPro" id="IPR056907">
    <property type="entry name" value="UTP6_C"/>
</dbReference>
<dbReference type="InterPro" id="IPR011990">
    <property type="entry name" value="TPR-like_helical_dom_sf"/>
</dbReference>
<organism evidence="8 9">
    <name type="scientific">Rotaria magnacalcarata</name>
    <dbReference type="NCBI Taxonomy" id="392030"/>
    <lineage>
        <taxon>Eukaryota</taxon>
        <taxon>Metazoa</taxon>
        <taxon>Spiralia</taxon>
        <taxon>Gnathifera</taxon>
        <taxon>Rotifera</taxon>
        <taxon>Eurotatoria</taxon>
        <taxon>Bdelloidea</taxon>
        <taxon>Philodinida</taxon>
        <taxon>Philodinidae</taxon>
        <taxon>Rotaria</taxon>
    </lineage>
</organism>
<keyword evidence="4" id="KW-0677">Repeat</keyword>
<dbReference type="EMBL" id="CAJNOV010007331">
    <property type="protein sequence ID" value="CAF1277518.1"/>
    <property type="molecule type" value="Genomic_DNA"/>
</dbReference>
<dbReference type="InterPro" id="IPR013949">
    <property type="entry name" value="Utp6"/>
</dbReference>
<evidence type="ECO:0000256" key="1">
    <source>
        <dbReference type="ARBA" id="ARBA00004604"/>
    </source>
</evidence>
<keyword evidence="5" id="KW-0539">Nucleus</keyword>
<dbReference type="InterPro" id="IPR003107">
    <property type="entry name" value="HAT"/>
</dbReference>
<protein>
    <recommendedName>
        <fullName evidence="10">U3 small nucleolar RNA-associated protein 6 homolog</fullName>
    </recommendedName>
</protein>
<dbReference type="InterPro" id="IPR055347">
    <property type="entry name" value="UTP6_N"/>
</dbReference>
<dbReference type="GO" id="GO:0032040">
    <property type="term" value="C:small-subunit processome"/>
    <property type="evidence" value="ECO:0007669"/>
    <property type="project" value="TreeGrafter"/>
</dbReference>
<name>A0A815BSI9_9BILA</name>
<dbReference type="SMART" id="SM00386">
    <property type="entry name" value="HAT"/>
    <property type="match status" value="7"/>
</dbReference>
<dbReference type="GO" id="GO:0000462">
    <property type="term" value="P:maturation of SSU-rRNA from tricistronic rRNA transcript (SSU-rRNA, 5.8S rRNA, LSU-rRNA)"/>
    <property type="evidence" value="ECO:0007669"/>
    <property type="project" value="InterPro"/>
</dbReference>
<dbReference type="AlphaFoldDB" id="A0A815BSI9"/>
<evidence type="ECO:0000256" key="5">
    <source>
        <dbReference type="ARBA" id="ARBA00023242"/>
    </source>
</evidence>
<dbReference type="SUPFAM" id="SSF48452">
    <property type="entry name" value="TPR-like"/>
    <property type="match status" value="3"/>
</dbReference>
<dbReference type="Pfam" id="PF24892">
    <property type="entry name" value="UTP6_C"/>
    <property type="match status" value="1"/>
</dbReference>
<dbReference type="GO" id="GO:0030515">
    <property type="term" value="F:snoRNA binding"/>
    <property type="evidence" value="ECO:0007669"/>
    <property type="project" value="InterPro"/>
</dbReference>
<keyword evidence="3" id="KW-0698">rRNA processing</keyword>
<evidence type="ECO:0000256" key="2">
    <source>
        <dbReference type="ARBA" id="ARBA00010734"/>
    </source>
</evidence>
<dbReference type="Proteomes" id="UP000663855">
    <property type="component" value="Unassembled WGS sequence"/>
</dbReference>
<dbReference type="Pfam" id="PF08640">
    <property type="entry name" value="U3_assoc_6"/>
    <property type="match status" value="1"/>
</dbReference>
<reference evidence="8" key="1">
    <citation type="submission" date="2021-02" db="EMBL/GenBank/DDBJ databases">
        <authorList>
            <person name="Nowell W R."/>
        </authorList>
    </citation>
    <scope>NUCLEOTIDE SEQUENCE</scope>
</reference>